<evidence type="ECO:0000313" key="11">
    <source>
        <dbReference type="EMBL" id="VDS03951.1"/>
    </source>
</evidence>
<evidence type="ECO:0000313" key="12">
    <source>
        <dbReference type="Proteomes" id="UP000268844"/>
    </source>
</evidence>
<dbReference type="NCBIfam" id="TIGR00965">
    <property type="entry name" value="dapD"/>
    <property type="match status" value="1"/>
</dbReference>
<accession>A0A3S4CQY1</accession>
<dbReference type="SUPFAM" id="SSF51161">
    <property type="entry name" value="Trimeric LpxA-like enzymes"/>
    <property type="match status" value="1"/>
</dbReference>
<evidence type="ECO:0000256" key="1">
    <source>
        <dbReference type="ARBA" id="ARBA00007274"/>
    </source>
</evidence>
<dbReference type="PANTHER" id="PTHR19136">
    <property type="entry name" value="MOLYBDENUM COFACTOR GUANYLYLTRANSFERASE"/>
    <property type="match status" value="1"/>
</dbReference>
<keyword evidence="7 9" id="KW-0457">Lysine biosynthesis</keyword>
<organism evidence="11 12">
    <name type="scientific">Devosia equisanguinis</name>
    <dbReference type="NCBI Taxonomy" id="2490941"/>
    <lineage>
        <taxon>Bacteria</taxon>
        <taxon>Pseudomonadati</taxon>
        <taxon>Pseudomonadota</taxon>
        <taxon>Alphaproteobacteria</taxon>
        <taxon>Hyphomicrobiales</taxon>
        <taxon>Devosiaceae</taxon>
        <taxon>Devosia</taxon>
    </lineage>
</organism>
<proteinExistence type="inferred from homology"/>
<dbReference type="CDD" id="cd03350">
    <property type="entry name" value="LbH_THP_succinylT"/>
    <property type="match status" value="1"/>
</dbReference>
<evidence type="ECO:0000256" key="2">
    <source>
        <dbReference type="ARBA" id="ARBA00022490"/>
    </source>
</evidence>
<dbReference type="InterPro" id="IPR011004">
    <property type="entry name" value="Trimer_LpxA-like_sf"/>
</dbReference>
<evidence type="ECO:0000259" key="10">
    <source>
        <dbReference type="Pfam" id="PF14805"/>
    </source>
</evidence>
<dbReference type="EC" id="2.3.1.117" evidence="9"/>
<evidence type="ECO:0000256" key="4">
    <source>
        <dbReference type="ARBA" id="ARBA00022679"/>
    </source>
</evidence>
<dbReference type="InterPro" id="IPR005664">
    <property type="entry name" value="DapD_Trfase_Hexpep_rpt_fam"/>
</dbReference>
<dbReference type="AlphaFoldDB" id="A0A3S4CQY1"/>
<dbReference type="UniPathway" id="UPA00034">
    <property type="reaction ID" value="UER00019"/>
</dbReference>
<comment type="catalytic activity">
    <reaction evidence="9">
        <text>(S)-2,3,4,5-tetrahydrodipicolinate + succinyl-CoA + H2O = (S)-2-succinylamino-6-oxoheptanedioate + CoA</text>
        <dbReference type="Rhea" id="RHEA:17325"/>
        <dbReference type="ChEBI" id="CHEBI:15377"/>
        <dbReference type="ChEBI" id="CHEBI:15685"/>
        <dbReference type="ChEBI" id="CHEBI:16845"/>
        <dbReference type="ChEBI" id="CHEBI:57287"/>
        <dbReference type="ChEBI" id="CHEBI:57292"/>
        <dbReference type="EC" id="2.3.1.117"/>
    </reaction>
</comment>
<dbReference type="EMBL" id="UZWD01000017">
    <property type="protein sequence ID" value="VDS03951.1"/>
    <property type="molecule type" value="Genomic_DNA"/>
</dbReference>
<evidence type="ECO:0000256" key="3">
    <source>
        <dbReference type="ARBA" id="ARBA00022605"/>
    </source>
</evidence>
<dbReference type="Gene3D" id="2.160.10.10">
    <property type="entry name" value="Hexapeptide repeat proteins"/>
    <property type="match status" value="1"/>
</dbReference>
<sequence>MMTIGGLRLLSRAVSARPYAQHPRHCCRLPYAAPGNGVDTLAAPAMVRASYIQDAAMSHAQLAQIIDTAFENRADVNFGTTGEIRDAVNTALDLLDSGKARVAEKVDGQWQVNQWLKRAVLLSFRLNDNVPMTGGPQGSTWWDKVPTKFEGWSENHWREAGFRAVPGAIVRKSAFIGKNAILMPSFVNLGAYVDESTMVDTWVTVGSCAQIGKNVHLSGGVGIGGVLEPLQAGPTIIEDNCFIGARSEIVEGVVVGEGSVVSMGVFIGASTKVVNRHTGEVHIGRVPPYSVVVSGSLPGKPLPDGTPGPSLYCAVIVKTVDAQTRSKTGINELLRD</sequence>
<dbReference type="GO" id="GO:0009089">
    <property type="term" value="P:lysine biosynthetic process via diaminopimelate"/>
    <property type="evidence" value="ECO:0007669"/>
    <property type="project" value="UniProtKB-UniRule"/>
</dbReference>
<feature type="domain" description="Tetrahydrodipicolinate-N-succinyltransferase chain A" evidence="10">
    <location>
        <begin position="61"/>
        <end position="126"/>
    </location>
</feature>
<evidence type="ECO:0000256" key="7">
    <source>
        <dbReference type="ARBA" id="ARBA00023154"/>
    </source>
</evidence>
<keyword evidence="6 9" id="KW-0220">Diaminopimelate biosynthesis</keyword>
<dbReference type="GO" id="GO:0008666">
    <property type="term" value="F:2,3,4,5-tetrahydropyridine-2,6-dicarboxylate N-succinyltransferase activity"/>
    <property type="evidence" value="ECO:0007669"/>
    <property type="project" value="UniProtKB-UniRule"/>
</dbReference>
<keyword evidence="8 9" id="KW-0012">Acyltransferase</keyword>
<dbReference type="InterPro" id="IPR018357">
    <property type="entry name" value="Hexapep_transf_CS"/>
</dbReference>
<dbReference type="Proteomes" id="UP000268844">
    <property type="component" value="Unassembled WGS sequence"/>
</dbReference>
<dbReference type="GO" id="GO:0005737">
    <property type="term" value="C:cytoplasm"/>
    <property type="evidence" value="ECO:0007669"/>
    <property type="project" value="UniProtKB-SubCell"/>
</dbReference>
<dbReference type="Pfam" id="PF14805">
    <property type="entry name" value="THDPS_N_2"/>
    <property type="match status" value="1"/>
</dbReference>
<evidence type="ECO:0000256" key="6">
    <source>
        <dbReference type="ARBA" id="ARBA00022915"/>
    </source>
</evidence>
<comment type="subunit">
    <text evidence="9">Homotrimer.</text>
</comment>
<comment type="pathway">
    <text evidence="9">Amino-acid biosynthesis; L-lysine biosynthesis via DAP pathway; LL-2,6-diaminopimelate from (S)-tetrahydrodipicolinate (succinylase route): step 1/3.</text>
</comment>
<keyword evidence="5 9" id="KW-0677">Repeat</keyword>
<comment type="similarity">
    <text evidence="1 9">Belongs to the transferase hexapeptide repeat family.</text>
</comment>
<dbReference type="InterPro" id="IPR001451">
    <property type="entry name" value="Hexapep"/>
</dbReference>
<evidence type="ECO:0000256" key="9">
    <source>
        <dbReference type="HAMAP-Rule" id="MF_00811"/>
    </source>
</evidence>
<dbReference type="HAMAP" id="MF_00811">
    <property type="entry name" value="DapD"/>
    <property type="match status" value="1"/>
</dbReference>
<dbReference type="InterPro" id="IPR037133">
    <property type="entry name" value="THP_succinylTrfase_N_sf"/>
</dbReference>
<evidence type="ECO:0000256" key="5">
    <source>
        <dbReference type="ARBA" id="ARBA00022737"/>
    </source>
</evidence>
<keyword evidence="3 9" id="KW-0028">Amino-acid biosynthesis</keyword>
<dbReference type="PANTHER" id="PTHR19136:SF52">
    <property type="entry name" value="2,3,4,5-TETRAHYDROPYRIDINE-2,6-DICARBOXYLATE N-SUCCINYLTRANSFERASE"/>
    <property type="match status" value="1"/>
</dbReference>
<dbReference type="GO" id="GO:0016779">
    <property type="term" value="F:nucleotidyltransferase activity"/>
    <property type="evidence" value="ECO:0007669"/>
    <property type="project" value="TreeGrafter"/>
</dbReference>
<dbReference type="InterPro" id="IPR023180">
    <property type="entry name" value="THP_succinylTrfase_dom1"/>
</dbReference>
<gene>
    <name evidence="9 11" type="primary">dapD</name>
    <name evidence="11" type="ORF">DEVEQU_01080</name>
</gene>
<keyword evidence="12" id="KW-1185">Reference proteome</keyword>
<dbReference type="GO" id="GO:0019877">
    <property type="term" value="P:diaminopimelate biosynthetic process"/>
    <property type="evidence" value="ECO:0007669"/>
    <property type="project" value="UniProtKB-UniRule"/>
</dbReference>
<keyword evidence="4 9" id="KW-0808">Transferase</keyword>
<protein>
    <recommendedName>
        <fullName evidence="9">2,3,4,5-tetrahydropyridine-2,6-dicarboxylate N-succinyltransferase</fullName>
        <ecNumber evidence="9">2.3.1.117</ecNumber>
    </recommendedName>
    <alternativeName>
        <fullName evidence="9">Tetrahydrodipicolinate N-succinyltransferase</fullName>
        <shortName evidence="9">THDP succinyltransferase</shortName>
        <shortName evidence="9">THP succinyltransferase</shortName>
        <shortName evidence="9">Tetrahydropicolinate succinylase</shortName>
    </alternativeName>
</protein>
<dbReference type="Pfam" id="PF14602">
    <property type="entry name" value="Hexapep_2"/>
    <property type="match status" value="1"/>
</dbReference>
<feature type="binding site" evidence="9">
    <location>
        <position position="163"/>
    </location>
    <ligand>
        <name>substrate</name>
    </ligand>
</feature>
<feature type="binding site" evidence="9">
    <location>
        <position position="200"/>
    </location>
    <ligand>
        <name>substrate</name>
    </ligand>
</feature>
<dbReference type="PROSITE" id="PS00101">
    <property type="entry name" value="HEXAPEP_TRANSFERASES"/>
    <property type="match status" value="1"/>
</dbReference>
<name>A0A3S4CQY1_9HYPH</name>
<evidence type="ECO:0000256" key="8">
    <source>
        <dbReference type="ARBA" id="ARBA00023315"/>
    </source>
</evidence>
<dbReference type="Gene3D" id="1.10.166.10">
    <property type="entry name" value="Tetrahydrodipicolinate-N-succinyltransferase, N-terminal domain"/>
    <property type="match status" value="1"/>
</dbReference>
<keyword evidence="2 9" id="KW-0963">Cytoplasm</keyword>
<reference evidence="11 12" key="1">
    <citation type="submission" date="2018-12" db="EMBL/GenBank/DDBJ databases">
        <authorList>
            <person name="Criscuolo A."/>
        </authorList>
    </citation>
    <scope>NUCLEOTIDE SEQUENCE [LARGE SCALE GENOMIC DNA]</scope>
    <source>
        <strain evidence="11">ACIP1116281</strain>
    </source>
</reference>
<comment type="subcellular location">
    <subcellularLocation>
        <location evidence="9">Cytoplasm</location>
    </subcellularLocation>
</comment>
<dbReference type="NCBIfam" id="NF008808">
    <property type="entry name" value="PRK11830.1"/>
    <property type="match status" value="1"/>
</dbReference>